<sequence>MENLPEEILTDILDYLDPPELLSVQRTCVSLSKSAHANPLWRYKCFEKSPSASMRNADGTLNTLTSALQSLTISDRPPRRQDRTGDVNSSEHPPRESQRARAVNQWDLSDDNERVDWYSEYKGRHAPLNTHWLIDPSLDDLEIKGIASLDGSSQVVGYLEDSSVCIWDVSEDNSGRRKFRELGRSKPSALFADAVQPGESLIVDCVSTFPTQRKAFIAVGNVLNEVDLDILKVVSSVKYKYPITALSQTTSTDLPLTIGTQWSLHILDPRIPAVPSTGASQERVEETSSRSTAILPDLSGKPNTLSSTFGPRNSLSTTPDPYQNQNHHWMTYAKVEPGPLSILHHAENDILIAGRFPSILSYDRRYFPRLQYVIHSGGSLSGLTSIPYPPAGASASVNATSTLIACGEYRGRGSLELYSLPHVKANGESDSATNNNSPSSEEDGMDFDLGRSSRGMASEDGLFSYKNRQQAAKSKLLSVAPHGTKIVFSDSEGGLKWVERDGRSLIRKWNINGFQVGQTGASLSGDQVVRKIIPLNVPDSERGRRGDSDLLIWTGERVAIVSTNPLFANHEELVKELEEGEDVNERKERERAEAYSKTMRQALERQADERRWMSQFRLKKRDFF</sequence>
<feature type="compositionally biased region" description="Basic and acidic residues" evidence="1">
    <location>
        <begin position="76"/>
        <end position="85"/>
    </location>
</feature>
<dbReference type="eggNOG" id="ENOG502S0AR">
    <property type="taxonomic scope" value="Eukaryota"/>
</dbReference>
<dbReference type="PANTHER" id="PTHR13252">
    <property type="entry name" value="F-BOX ONLY PROTEIN 28"/>
    <property type="match status" value="1"/>
</dbReference>
<dbReference type="GO" id="GO:0000209">
    <property type="term" value="P:protein polyubiquitination"/>
    <property type="evidence" value="ECO:0007669"/>
    <property type="project" value="TreeGrafter"/>
</dbReference>
<dbReference type="SMART" id="SM00256">
    <property type="entry name" value="FBOX"/>
    <property type="match status" value="1"/>
</dbReference>
<feature type="domain" description="F-box" evidence="2">
    <location>
        <begin position="1"/>
        <end position="44"/>
    </location>
</feature>
<dbReference type="InterPro" id="IPR039719">
    <property type="entry name" value="FBXO28"/>
</dbReference>
<feature type="region of interest" description="Disordered" evidence="1">
    <location>
        <begin position="70"/>
        <end position="103"/>
    </location>
</feature>
<dbReference type="RefSeq" id="XP_007726187.1">
    <property type="nucleotide sequence ID" value="XM_007727997.1"/>
</dbReference>
<protein>
    <recommendedName>
        <fullName evidence="2">F-box domain-containing protein</fullName>
    </recommendedName>
</protein>
<feature type="region of interest" description="Disordered" evidence="1">
    <location>
        <begin position="425"/>
        <end position="450"/>
    </location>
</feature>
<dbReference type="AlphaFoldDB" id="W9Y2P6"/>
<dbReference type="InterPro" id="IPR001810">
    <property type="entry name" value="F-box_dom"/>
</dbReference>
<dbReference type="STRING" id="1182541.W9Y2P6"/>
<accession>W9Y2P6</accession>
<reference evidence="3 4" key="1">
    <citation type="submission" date="2013-03" db="EMBL/GenBank/DDBJ databases">
        <title>The Genome Sequence of Capronia coronata CBS 617.96.</title>
        <authorList>
            <consortium name="The Broad Institute Genomics Platform"/>
            <person name="Cuomo C."/>
            <person name="de Hoog S."/>
            <person name="Gorbushina A."/>
            <person name="Walker B."/>
            <person name="Young S.K."/>
            <person name="Zeng Q."/>
            <person name="Gargeya S."/>
            <person name="Fitzgerald M."/>
            <person name="Haas B."/>
            <person name="Abouelleil A."/>
            <person name="Allen A.W."/>
            <person name="Alvarado L."/>
            <person name="Arachchi H.M."/>
            <person name="Berlin A.M."/>
            <person name="Chapman S.B."/>
            <person name="Gainer-Dewar J."/>
            <person name="Goldberg J."/>
            <person name="Griggs A."/>
            <person name="Gujja S."/>
            <person name="Hansen M."/>
            <person name="Howarth C."/>
            <person name="Imamovic A."/>
            <person name="Ireland A."/>
            <person name="Larimer J."/>
            <person name="McCowan C."/>
            <person name="Murphy C."/>
            <person name="Pearson M."/>
            <person name="Poon T.W."/>
            <person name="Priest M."/>
            <person name="Roberts A."/>
            <person name="Saif S."/>
            <person name="Shea T."/>
            <person name="Sisk P."/>
            <person name="Sykes S."/>
            <person name="Wortman J."/>
            <person name="Nusbaum C."/>
            <person name="Birren B."/>
        </authorList>
    </citation>
    <scope>NUCLEOTIDE SEQUENCE [LARGE SCALE GENOMIC DNA]</scope>
    <source>
        <strain evidence="3 4">CBS 617.96</strain>
    </source>
</reference>
<dbReference type="InterPro" id="IPR036047">
    <property type="entry name" value="F-box-like_dom_sf"/>
</dbReference>
<dbReference type="OrthoDB" id="539158at2759"/>
<dbReference type="PANTHER" id="PTHR13252:SF9">
    <property type="entry name" value="F-BOX ONLY PROTEIN 28"/>
    <property type="match status" value="1"/>
</dbReference>
<proteinExistence type="predicted"/>
<dbReference type="GeneID" id="19161986"/>
<dbReference type="Proteomes" id="UP000019484">
    <property type="component" value="Unassembled WGS sequence"/>
</dbReference>
<dbReference type="SUPFAM" id="SSF81383">
    <property type="entry name" value="F-box domain"/>
    <property type="match status" value="1"/>
</dbReference>
<dbReference type="EMBL" id="AMWN01000006">
    <property type="protein sequence ID" value="EXJ83501.1"/>
    <property type="molecule type" value="Genomic_DNA"/>
</dbReference>
<evidence type="ECO:0000313" key="3">
    <source>
        <dbReference type="EMBL" id="EXJ83501.1"/>
    </source>
</evidence>
<feature type="region of interest" description="Disordered" evidence="1">
    <location>
        <begin position="578"/>
        <end position="602"/>
    </location>
</feature>
<feature type="compositionally biased region" description="Basic and acidic residues" evidence="1">
    <location>
        <begin position="578"/>
        <end position="594"/>
    </location>
</feature>
<gene>
    <name evidence="3" type="ORF">A1O1_07124</name>
</gene>
<dbReference type="Gene3D" id="1.20.1280.50">
    <property type="match status" value="1"/>
</dbReference>
<dbReference type="PROSITE" id="PS50181">
    <property type="entry name" value="FBOX"/>
    <property type="match status" value="1"/>
</dbReference>
<feature type="compositionally biased region" description="Polar residues" evidence="1">
    <location>
        <begin position="428"/>
        <end position="439"/>
    </location>
</feature>
<dbReference type="Pfam" id="PF12937">
    <property type="entry name" value="F-box-like"/>
    <property type="match status" value="1"/>
</dbReference>
<evidence type="ECO:0000256" key="1">
    <source>
        <dbReference type="SAM" id="MobiDB-lite"/>
    </source>
</evidence>
<dbReference type="HOGENOM" id="CLU_030037_0_0_1"/>
<evidence type="ECO:0000313" key="4">
    <source>
        <dbReference type="Proteomes" id="UP000019484"/>
    </source>
</evidence>
<keyword evidence="4" id="KW-1185">Reference proteome</keyword>
<evidence type="ECO:0000259" key="2">
    <source>
        <dbReference type="PROSITE" id="PS50181"/>
    </source>
</evidence>
<name>W9Y2P6_9EURO</name>
<comment type="caution">
    <text evidence="3">The sequence shown here is derived from an EMBL/GenBank/DDBJ whole genome shotgun (WGS) entry which is preliminary data.</text>
</comment>
<organism evidence="3 4">
    <name type="scientific">Capronia coronata CBS 617.96</name>
    <dbReference type="NCBI Taxonomy" id="1182541"/>
    <lineage>
        <taxon>Eukaryota</taxon>
        <taxon>Fungi</taxon>
        <taxon>Dikarya</taxon>
        <taxon>Ascomycota</taxon>
        <taxon>Pezizomycotina</taxon>
        <taxon>Eurotiomycetes</taxon>
        <taxon>Chaetothyriomycetidae</taxon>
        <taxon>Chaetothyriales</taxon>
        <taxon>Herpotrichiellaceae</taxon>
        <taxon>Capronia</taxon>
    </lineage>
</organism>
<feature type="region of interest" description="Disordered" evidence="1">
    <location>
        <begin position="275"/>
        <end position="297"/>
    </location>
</feature>